<name>A0A2M7SCB9_9BACT</name>
<dbReference type="Proteomes" id="UP000229307">
    <property type="component" value="Unassembled WGS sequence"/>
</dbReference>
<dbReference type="Pfam" id="PF14385">
    <property type="entry name" value="DUF4416"/>
    <property type="match status" value="2"/>
</dbReference>
<evidence type="ECO:0000313" key="1">
    <source>
        <dbReference type="EMBL" id="PIZ17110.1"/>
    </source>
</evidence>
<accession>A0A2M7SCB9</accession>
<evidence type="ECO:0000313" key="2">
    <source>
        <dbReference type="Proteomes" id="UP000229307"/>
    </source>
</evidence>
<gene>
    <name evidence="1" type="ORF">COY52_05255</name>
</gene>
<sequence length="192" mass="21284">MGKIKEAKPVKLIMGVIACCAGTAEEAEGLLVKKFGSIDARSAVTPFGFTDYYENEMGKNLLRVWISFEKLVDPQELAGIKTETNKIEEKLSVGVGFIRPEGAGLINQAPAKKRRVNLDPGYIDGGKLVLASTKNYSHRIYLSKGIYAEVTLIFEKSAFRPLAWTYPDYKSVTALDFLVKARSRYLAQLKKA</sequence>
<organism evidence="1 2">
    <name type="scientific">Candidatus Desantisbacteria bacterium CG_4_10_14_0_8_um_filter_48_22</name>
    <dbReference type="NCBI Taxonomy" id="1974543"/>
    <lineage>
        <taxon>Bacteria</taxon>
        <taxon>Candidatus Desantisiibacteriota</taxon>
    </lineage>
</organism>
<dbReference type="AlphaFoldDB" id="A0A2M7SCB9"/>
<comment type="caution">
    <text evidence="1">The sequence shown here is derived from an EMBL/GenBank/DDBJ whole genome shotgun (WGS) entry which is preliminary data.</text>
</comment>
<reference evidence="2" key="1">
    <citation type="submission" date="2017-09" db="EMBL/GenBank/DDBJ databases">
        <title>Depth-based differentiation of microbial function through sediment-hosted aquifers and enrichment of novel symbionts in the deep terrestrial subsurface.</title>
        <authorList>
            <person name="Probst A.J."/>
            <person name="Ladd B."/>
            <person name="Jarett J.K."/>
            <person name="Geller-Mcgrath D.E."/>
            <person name="Sieber C.M.K."/>
            <person name="Emerson J.B."/>
            <person name="Anantharaman K."/>
            <person name="Thomas B.C."/>
            <person name="Malmstrom R."/>
            <person name="Stieglmeier M."/>
            <person name="Klingl A."/>
            <person name="Woyke T."/>
            <person name="Ryan C.M."/>
            <person name="Banfield J.F."/>
        </authorList>
    </citation>
    <scope>NUCLEOTIDE SEQUENCE [LARGE SCALE GENOMIC DNA]</scope>
</reference>
<dbReference type="InterPro" id="IPR025529">
    <property type="entry name" value="DUF4416"/>
</dbReference>
<protein>
    <submittedName>
        <fullName evidence="1">DUF4416 domain-containing protein</fullName>
    </submittedName>
</protein>
<dbReference type="EMBL" id="PFMR01000142">
    <property type="protein sequence ID" value="PIZ17110.1"/>
    <property type="molecule type" value="Genomic_DNA"/>
</dbReference>
<proteinExistence type="predicted"/>